<dbReference type="GeneID" id="9059825"/>
<keyword evidence="2" id="KW-1185">Reference proteome</keyword>
<name>C5KNB2_PERM5</name>
<organism evidence="2">
    <name type="scientific">Perkinsus marinus (strain ATCC 50983 / TXsc)</name>
    <dbReference type="NCBI Taxonomy" id="423536"/>
    <lineage>
        <taxon>Eukaryota</taxon>
        <taxon>Sar</taxon>
        <taxon>Alveolata</taxon>
        <taxon>Perkinsozoa</taxon>
        <taxon>Perkinsea</taxon>
        <taxon>Perkinsida</taxon>
        <taxon>Perkinsidae</taxon>
        <taxon>Perkinsus</taxon>
    </lineage>
</organism>
<dbReference type="OrthoDB" id="10550211at2759"/>
<dbReference type="Proteomes" id="UP000007800">
    <property type="component" value="Unassembled WGS sequence"/>
</dbReference>
<dbReference type="RefSeq" id="XP_002782231.1">
    <property type="nucleotide sequence ID" value="XM_002782185.1"/>
</dbReference>
<reference evidence="1 2" key="1">
    <citation type="submission" date="2008-07" db="EMBL/GenBank/DDBJ databases">
        <authorList>
            <person name="El-Sayed N."/>
            <person name="Caler E."/>
            <person name="Inman J."/>
            <person name="Amedeo P."/>
            <person name="Hass B."/>
            <person name="Wortman J."/>
        </authorList>
    </citation>
    <scope>NUCLEOTIDE SEQUENCE [LARGE SCALE GENOMIC DNA]</scope>
    <source>
        <strain evidence="2">ATCC 50983 / TXsc</strain>
    </source>
</reference>
<protein>
    <submittedName>
        <fullName evidence="1">Uncharacterized protein</fullName>
    </submittedName>
</protein>
<evidence type="ECO:0000313" key="1">
    <source>
        <dbReference type="EMBL" id="EER14026.1"/>
    </source>
</evidence>
<dbReference type="EMBL" id="GG674592">
    <property type="protein sequence ID" value="EER14026.1"/>
    <property type="molecule type" value="Genomic_DNA"/>
</dbReference>
<dbReference type="AlphaFoldDB" id="C5KNB2"/>
<proteinExistence type="predicted"/>
<gene>
    <name evidence="1" type="ORF">Pmar_PMAR017228</name>
</gene>
<evidence type="ECO:0000313" key="2">
    <source>
        <dbReference type="Proteomes" id="UP000007800"/>
    </source>
</evidence>
<dbReference type="InParanoid" id="C5KNB2"/>
<sequence>MKLDDKDKEFIDRIYREEYGDNADPIATFRDKYIASQEPIRVEKDRVLLPRDREASRQSNCSSMKSSVVRTLLSKEIRRSDRLMTLQRKHAKFIASTSIGQQ</sequence>
<accession>C5KNB2</accession>